<accession>A0A382ZRY6</accession>
<evidence type="ECO:0000313" key="1">
    <source>
        <dbReference type="EMBL" id="SVD98287.1"/>
    </source>
</evidence>
<proteinExistence type="predicted"/>
<dbReference type="EMBL" id="UINC01186183">
    <property type="protein sequence ID" value="SVD98287.1"/>
    <property type="molecule type" value="Genomic_DNA"/>
</dbReference>
<feature type="non-terminal residue" evidence="1">
    <location>
        <position position="60"/>
    </location>
</feature>
<gene>
    <name evidence="1" type="ORF">METZ01_LOCUS451141</name>
</gene>
<organism evidence="1">
    <name type="scientific">marine metagenome</name>
    <dbReference type="NCBI Taxonomy" id="408172"/>
    <lineage>
        <taxon>unclassified sequences</taxon>
        <taxon>metagenomes</taxon>
        <taxon>ecological metagenomes</taxon>
    </lineage>
</organism>
<dbReference type="AlphaFoldDB" id="A0A382ZRY6"/>
<name>A0A382ZRY6_9ZZZZ</name>
<protein>
    <submittedName>
        <fullName evidence="1">Uncharacterized protein</fullName>
    </submittedName>
</protein>
<reference evidence="1" key="1">
    <citation type="submission" date="2018-05" db="EMBL/GenBank/DDBJ databases">
        <authorList>
            <person name="Lanie J.A."/>
            <person name="Ng W.-L."/>
            <person name="Kazmierczak K.M."/>
            <person name="Andrzejewski T.M."/>
            <person name="Davidsen T.M."/>
            <person name="Wayne K.J."/>
            <person name="Tettelin H."/>
            <person name="Glass J.I."/>
            <person name="Rusch D."/>
            <person name="Podicherti R."/>
            <person name="Tsui H.-C.T."/>
            <person name="Winkler M.E."/>
        </authorList>
    </citation>
    <scope>NUCLEOTIDE SEQUENCE</scope>
</reference>
<sequence length="60" mass="5867">MVLAVGLLDSGCAPSGKPSAAVVAEHLAQAEKLARAGRPRGAAELLEELSSNPVAGNTGG</sequence>